<keyword evidence="1" id="KW-0472">Membrane</keyword>
<dbReference type="GO" id="GO:0016301">
    <property type="term" value="F:kinase activity"/>
    <property type="evidence" value="ECO:0007669"/>
    <property type="project" value="UniProtKB-KW"/>
</dbReference>
<dbReference type="EMBL" id="KV018458">
    <property type="protein sequence ID" value="KZV17123.1"/>
    <property type="molecule type" value="Genomic_DNA"/>
</dbReference>
<gene>
    <name evidence="2" type="ORF">F511_19596</name>
</gene>
<sequence>MGLHQLSHLSNQLIYLKKYAMTNTRPKQPQGKNNEIKPHKIPKLFATNYPQNISADTRSSTTKKFSSKLFHSDQLGILDQHRAFSSACDLQNSKRYKSPAYTAKLTPTRSGRVLSSQLAVHHEAFRSAHAPRFKVLTHISLRLSTQLSRINSACDAASKTDISSERCTGLVHAIAVTTQLTCPARLNTSQGLSVSVHPIWSNTIRSHTAEQASKMNLSFSTSSALRTDKLLQKHQSAYTSKISIEHENSSHWCSSNLQPKAVSSISLARTMGSACLTLAQLNLPNYTVKSDRHGQTVNKTLSYFLAQNVQLDSKLKAQLNGNHNNTLPNQLALLNSQEPKVHTGKETLEIGADLGTKSKLKTISHFEGKTRNLIQDDVKGYRTSGMSPTPSPQFHHTSQHYLMMLPVDENPITGAEKGDAVSTNHHQKDPAAIGYNVVLLQETFLQGVQLAQRYGTPLLLSVLRFDPMSLWGLVVFLFVLFSGNSGFTSGRGFNPAGGAPGGG</sequence>
<keyword evidence="1" id="KW-0812">Transmembrane</keyword>
<accession>A0A2Z7A8H1</accession>
<evidence type="ECO:0000256" key="1">
    <source>
        <dbReference type="SAM" id="Phobius"/>
    </source>
</evidence>
<evidence type="ECO:0000313" key="3">
    <source>
        <dbReference type="Proteomes" id="UP000250235"/>
    </source>
</evidence>
<protein>
    <submittedName>
        <fullName evidence="2">Mitogen-activated protein kinase kinase kinase YODA-like</fullName>
    </submittedName>
</protein>
<dbReference type="AlphaFoldDB" id="A0A2Z7A8H1"/>
<name>A0A2Z7A8H1_9LAMI</name>
<keyword evidence="3" id="KW-1185">Reference proteome</keyword>
<feature type="transmembrane region" description="Helical" evidence="1">
    <location>
        <begin position="468"/>
        <end position="487"/>
    </location>
</feature>
<evidence type="ECO:0000313" key="2">
    <source>
        <dbReference type="EMBL" id="KZV17123.1"/>
    </source>
</evidence>
<keyword evidence="2" id="KW-0808">Transferase</keyword>
<proteinExistence type="predicted"/>
<keyword evidence="2" id="KW-0418">Kinase</keyword>
<organism evidence="2 3">
    <name type="scientific">Dorcoceras hygrometricum</name>
    <dbReference type="NCBI Taxonomy" id="472368"/>
    <lineage>
        <taxon>Eukaryota</taxon>
        <taxon>Viridiplantae</taxon>
        <taxon>Streptophyta</taxon>
        <taxon>Embryophyta</taxon>
        <taxon>Tracheophyta</taxon>
        <taxon>Spermatophyta</taxon>
        <taxon>Magnoliopsida</taxon>
        <taxon>eudicotyledons</taxon>
        <taxon>Gunneridae</taxon>
        <taxon>Pentapetalae</taxon>
        <taxon>asterids</taxon>
        <taxon>lamiids</taxon>
        <taxon>Lamiales</taxon>
        <taxon>Gesneriaceae</taxon>
        <taxon>Didymocarpoideae</taxon>
        <taxon>Trichosporeae</taxon>
        <taxon>Loxocarpinae</taxon>
        <taxon>Dorcoceras</taxon>
    </lineage>
</organism>
<keyword evidence="1" id="KW-1133">Transmembrane helix</keyword>
<reference evidence="2 3" key="1">
    <citation type="journal article" date="2015" name="Proc. Natl. Acad. Sci. U.S.A.">
        <title>The resurrection genome of Boea hygrometrica: A blueprint for survival of dehydration.</title>
        <authorList>
            <person name="Xiao L."/>
            <person name="Yang G."/>
            <person name="Zhang L."/>
            <person name="Yang X."/>
            <person name="Zhao S."/>
            <person name="Ji Z."/>
            <person name="Zhou Q."/>
            <person name="Hu M."/>
            <person name="Wang Y."/>
            <person name="Chen M."/>
            <person name="Xu Y."/>
            <person name="Jin H."/>
            <person name="Xiao X."/>
            <person name="Hu G."/>
            <person name="Bao F."/>
            <person name="Hu Y."/>
            <person name="Wan P."/>
            <person name="Li L."/>
            <person name="Deng X."/>
            <person name="Kuang T."/>
            <person name="Xiang C."/>
            <person name="Zhu J.K."/>
            <person name="Oliver M.J."/>
            <person name="He Y."/>
        </authorList>
    </citation>
    <scope>NUCLEOTIDE SEQUENCE [LARGE SCALE GENOMIC DNA]</scope>
    <source>
        <strain evidence="3">cv. XS01</strain>
    </source>
</reference>
<dbReference type="Proteomes" id="UP000250235">
    <property type="component" value="Unassembled WGS sequence"/>
</dbReference>